<dbReference type="EMBL" id="JBIRGH010000015">
    <property type="protein sequence ID" value="MFH8587206.1"/>
    <property type="molecule type" value="Genomic_DNA"/>
</dbReference>
<sequence>MTVISIAIVAGMFLIHRLDAQHDERIAASPFSDALPGSGL</sequence>
<proteinExistence type="predicted"/>
<dbReference type="Proteomes" id="UP001610990">
    <property type="component" value="Unassembled WGS sequence"/>
</dbReference>
<organism evidence="1 2">
    <name type="scientific">Streptomyces celluloflavus</name>
    <dbReference type="NCBI Taxonomy" id="58344"/>
    <lineage>
        <taxon>Bacteria</taxon>
        <taxon>Bacillati</taxon>
        <taxon>Actinomycetota</taxon>
        <taxon>Actinomycetes</taxon>
        <taxon>Kitasatosporales</taxon>
        <taxon>Streptomycetaceae</taxon>
        <taxon>Streptomyces</taxon>
    </lineage>
</organism>
<comment type="caution">
    <text evidence="1">The sequence shown here is derived from an EMBL/GenBank/DDBJ whole genome shotgun (WGS) entry which is preliminary data.</text>
</comment>
<protein>
    <submittedName>
        <fullName evidence="1">Uncharacterized protein</fullName>
    </submittedName>
</protein>
<keyword evidence="2" id="KW-1185">Reference proteome</keyword>
<reference evidence="1 2" key="1">
    <citation type="submission" date="2024-10" db="EMBL/GenBank/DDBJ databases">
        <title>The Natural Products Discovery Center: Release of the First 8490 Sequenced Strains for Exploring Actinobacteria Biosynthetic Diversity.</title>
        <authorList>
            <person name="Kalkreuter E."/>
            <person name="Kautsar S.A."/>
            <person name="Yang D."/>
            <person name="Bader C.D."/>
            <person name="Teijaro C.N."/>
            <person name="Fluegel L."/>
            <person name="Davis C.M."/>
            <person name="Simpson J.R."/>
            <person name="Lauterbach L."/>
            <person name="Steele A.D."/>
            <person name="Gui C."/>
            <person name="Meng S."/>
            <person name="Li G."/>
            <person name="Viehrig K."/>
            <person name="Ye F."/>
            <person name="Su P."/>
            <person name="Kiefer A.F."/>
            <person name="Nichols A."/>
            <person name="Cepeda A.J."/>
            <person name="Yan W."/>
            <person name="Fan B."/>
            <person name="Jiang Y."/>
            <person name="Adhikari A."/>
            <person name="Zheng C.-J."/>
            <person name="Schuster L."/>
            <person name="Cowan T.M."/>
            <person name="Smanski M.J."/>
            <person name="Chevrette M.G."/>
            <person name="De Carvalho L.P.S."/>
            <person name="Shen B."/>
        </authorList>
    </citation>
    <scope>NUCLEOTIDE SEQUENCE [LARGE SCALE GENOMIC DNA]</scope>
    <source>
        <strain evidence="1 2">NPDC018013</strain>
    </source>
</reference>
<evidence type="ECO:0000313" key="2">
    <source>
        <dbReference type="Proteomes" id="UP001610990"/>
    </source>
</evidence>
<evidence type="ECO:0000313" key="1">
    <source>
        <dbReference type="EMBL" id="MFH8587206.1"/>
    </source>
</evidence>
<dbReference type="RefSeq" id="WP_397674242.1">
    <property type="nucleotide sequence ID" value="NZ_JBIRGH010000015.1"/>
</dbReference>
<name>A0ABW7RGL1_9ACTN</name>
<accession>A0ABW7RGL1</accession>
<gene>
    <name evidence="1" type="ORF">ACH4GP_22865</name>
</gene>